<dbReference type="InterPro" id="IPR047296">
    <property type="entry name" value="GIY-YIG_UvrC_Cho"/>
</dbReference>
<comment type="function">
    <text evidence="2">DNA polymerase III is a complex, multichain enzyme responsible for most of the replicative synthesis in bacteria. The epsilon subunit contain the editing function and is a proofreading 3'-5' exonuclease.</text>
</comment>
<dbReference type="CDD" id="cd06127">
    <property type="entry name" value="DEDDh"/>
    <property type="match status" value="1"/>
</dbReference>
<dbReference type="GO" id="GO:0005829">
    <property type="term" value="C:cytosol"/>
    <property type="evidence" value="ECO:0007669"/>
    <property type="project" value="TreeGrafter"/>
</dbReference>
<evidence type="ECO:0000313" key="6">
    <source>
        <dbReference type="EMBL" id="SAK59182.1"/>
    </source>
</evidence>
<dbReference type="SMART" id="SM00465">
    <property type="entry name" value="GIYc"/>
    <property type="match status" value="1"/>
</dbReference>
<comment type="subunit">
    <text evidence="3">DNA polymerase III contains a core (composed of alpha, epsilon and theta chains) that associates with a tau subunit. This core dimerizes to form the POLIII' complex. PolIII' associates with the gamma complex (composed of gamma, delta, delta', psi and chi chains) and with the beta chain to form the complete DNA polymerase III complex.</text>
</comment>
<comment type="catalytic activity">
    <reaction evidence="4">
        <text>DNA(n) + a 2'-deoxyribonucleoside 5'-triphosphate = DNA(n+1) + diphosphate</text>
        <dbReference type="Rhea" id="RHEA:22508"/>
        <dbReference type="Rhea" id="RHEA-COMP:17339"/>
        <dbReference type="Rhea" id="RHEA-COMP:17340"/>
        <dbReference type="ChEBI" id="CHEBI:33019"/>
        <dbReference type="ChEBI" id="CHEBI:61560"/>
        <dbReference type="ChEBI" id="CHEBI:173112"/>
        <dbReference type="EC" id="2.7.7.7"/>
    </reaction>
</comment>
<evidence type="ECO:0000256" key="2">
    <source>
        <dbReference type="ARBA" id="ARBA00025483"/>
    </source>
</evidence>
<dbReference type="InterPro" id="IPR006054">
    <property type="entry name" value="DnaQ"/>
</dbReference>
<evidence type="ECO:0000313" key="7">
    <source>
        <dbReference type="Proteomes" id="UP000054978"/>
    </source>
</evidence>
<evidence type="ECO:0000256" key="3">
    <source>
        <dbReference type="ARBA" id="ARBA00026073"/>
    </source>
</evidence>
<proteinExistence type="predicted"/>
<dbReference type="GO" id="GO:0008408">
    <property type="term" value="F:3'-5' exonuclease activity"/>
    <property type="evidence" value="ECO:0007669"/>
    <property type="project" value="TreeGrafter"/>
</dbReference>
<name>A0A158AN00_9BURK</name>
<dbReference type="SUPFAM" id="SSF82771">
    <property type="entry name" value="GIY-YIG endonuclease"/>
    <property type="match status" value="1"/>
</dbReference>
<dbReference type="AlphaFoldDB" id="A0A158AN00"/>
<keyword evidence="7" id="KW-1185">Reference proteome</keyword>
<dbReference type="InterPro" id="IPR012337">
    <property type="entry name" value="RNaseH-like_sf"/>
</dbReference>
<gene>
    <name evidence="6" type="ORF">AWB83_02068</name>
</gene>
<dbReference type="InterPro" id="IPR036397">
    <property type="entry name" value="RNaseH_sf"/>
</dbReference>
<dbReference type="Gene3D" id="3.40.1440.10">
    <property type="entry name" value="GIY-YIG endonuclease"/>
    <property type="match status" value="1"/>
</dbReference>
<dbReference type="Gene3D" id="3.30.420.10">
    <property type="entry name" value="Ribonuclease H-like superfamily/Ribonuclease H"/>
    <property type="match status" value="1"/>
</dbReference>
<dbReference type="InterPro" id="IPR035901">
    <property type="entry name" value="GIY-YIG_endonuc_sf"/>
</dbReference>
<reference evidence="6" key="1">
    <citation type="submission" date="2016-01" db="EMBL/GenBank/DDBJ databases">
        <authorList>
            <person name="Peeters C."/>
        </authorList>
    </citation>
    <scope>NUCLEOTIDE SEQUENCE [LARGE SCALE GENOMIC DNA]</scope>
    <source>
        <strain evidence="6">LMG 29326</strain>
    </source>
</reference>
<dbReference type="Proteomes" id="UP000054978">
    <property type="component" value="Unassembled WGS sequence"/>
</dbReference>
<dbReference type="InterPro" id="IPR013520">
    <property type="entry name" value="Ribonucl_H"/>
</dbReference>
<dbReference type="EMBL" id="FCOB02000008">
    <property type="protein sequence ID" value="SAK59182.1"/>
    <property type="molecule type" value="Genomic_DNA"/>
</dbReference>
<dbReference type="CDD" id="cd10434">
    <property type="entry name" value="GIY-YIG_UvrC_Cho"/>
    <property type="match status" value="1"/>
</dbReference>
<evidence type="ECO:0000259" key="5">
    <source>
        <dbReference type="PROSITE" id="PS50164"/>
    </source>
</evidence>
<dbReference type="GO" id="GO:0003887">
    <property type="term" value="F:DNA-directed DNA polymerase activity"/>
    <property type="evidence" value="ECO:0007669"/>
    <property type="project" value="UniProtKB-EC"/>
</dbReference>
<dbReference type="GO" id="GO:0006289">
    <property type="term" value="P:nucleotide-excision repair"/>
    <property type="evidence" value="ECO:0007669"/>
    <property type="project" value="InterPro"/>
</dbReference>
<dbReference type="SUPFAM" id="SSF53098">
    <property type="entry name" value="Ribonuclease H-like"/>
    <property type="match status" value="1"/>
</dbReference>
<dbReference type="OrthoDB" id="9803913at2"/>
<dbReference type="GO" id="GO:0045004">
    <property type="term" value="P:DNA replication proofreading"/>
    <property type="evidence" value="ECO:0007669"/>
    <property type="project" value="TreeGrafter"/>
</dbReference>
<dbReference type="GO" id="GO:0003677">
    <property type="term" value="F:DNA binding"/>
    <property type="evidence" value="ECO:0007669"/>
    <property type="project" value="InterPro"/>
</dbReference>
<dbReference type="FunFam" id="3.30.420.10:FF:000045">
    <property type="entry name" value="3'-5' exonuclease DinG"/>
    <property type="match status" value="1"/>
</dbReference>
<dbReference type="Pfam" id="PF00929">
    <property type="entry name" value="RNase_T"/>
    <property type="match status" value="1"/>
</dbReference>
<protein>
    <recommendedName>
        <fullName evidence="1">DNA-directed DNA polymerase</fullName>
        <ecNumber evidence="1">2.7.7.7</ecNumber>
    </recommendedName>
</protein>
<dbReference type="SMART" id="SM00479">
    <property type="entry name" value="EXOIII"/>
    <property type="match status" value="1"/>
</dbReference>
<evidence type="ECO:0000256" key="4">
    <source>
        <dbReference type="ARBA" id="ARBA00049244"/>
    </source>
</evidence>
<evidence type="ECO:0000256" key="1">
    <source>
        <dbReference type="ARBA" id="ARBA00012417"/>
    </source>
</evidence>
<feature type="domain" description="GIY-YIG" evidence="5">
    <location>
        <begin position="209"/>
        <end position="287"/>
    </location>
</feature>
<dbReference type="PROSITE" id="PS50164">
    <property type="entry name" value="GIY_YIG"/>
    <property type="match status" value="1"/>
</dbReference>
<dbReference type="PANTHER" id="PTHR30231:SF37">
    <property type="entry name" value="EXODEOXYRIBONUCLEASE 10"/>
    <property type="match status" value="1"/>
</dbReference>
<dbReference type="STRING" id="1777144.AWB83_02068"/>
<dbReference type="PANTHER" id="PTHR30231">
    <property type="entry name" value="DNA POLYMERASE III SUBUNIT EPSILON"/>
    <property type="match status" value="1"/>
</dbReference>
<dbReference type="InterPro" id="IPR000305">
    <property type="entry name" value="GIY-YIG_endonuc"/>
</dbReference>
<sequence length="381" mass="42028">MHLDSSSSFAYPSEPIVFVDLETTGGTFGVDRITEIGIVEVGPQGVSQWTSLVNPQKPIPAFIQQLTGINDAMVRDAPTFEQLASGLLERMSGRLFIAHNAHFDHGFLKGEFRRVGLRFAPDVLCTVQLSRAVYPAESRHGLDALVERHALVPSARHRALADADLLWQFWQHLHRVHGPDVMHAHLERVTRRFQLAACIDEDTIERIPAGCGVYIFYGDDDTPLYAGRSVRLRQRVRSHLVGPRRSAKDLRLAALVRRVEWKATGGEIGALLAEAQWIAALRPAQNRAPKSRPDDVRGAPWPYAGAIAIEERDAASAQRVWHVIENWRYLGSADTLAQAGALRASVAAPAFELSTFRILSERLARGLAVTPLTAETLAAAV</sequence>
<comment type="caution">
    <text evidence="6">The sequence shown here is derived from an EMBL/GenBank/DDBJ whole genome shotgun (WGS) entry which is preliminary data.</text>
</comment>
<dbReference type="EC" id="2.7.7.7" evidence="1"/>
<dbReference type="RefSeq" id="WP_087044944.1">
    <property type="nucleotide sequence ID" value="NZ_FCOB02000008.1"/>
</dbReference>
<accession>A0A158AN00</accession>
<dbReference type="NCBIfam" id="TIGR00573">
    <property type="entry name" value="dnaq"/>
    <property type="match status" value="1"/>
</dbReference>
<organism evidence="6 7">
    <name type="scientific">Caballeronia ptereochthonis</name>
    <dbReference type="NCBI Taxonomy" id="1777144"/>
    <lineage>
        <taxon>Bacteria</taxon>
        <taxon>Pseudomonadati</taxon>
        <taxon>Pseudomonadota</taxon>
        <taxon>Betaproteobacteria</taxon>
        <taxon>Burkholderiales</taxon>
        <taxon>Burkholderiaceae</taxon>
        <taxon>Caballeronia</taxon>
    </lineage>
</organism>